<feature type="binding site" evidence="14">
    <location>
        <position position="60"/>
    </location>
    <ligand>
        <name>L-threonine</name>
        <dbReference type="ChEBI" id="CHEBI:57926"/>
    </ligand>
</feature>
<feature type="domain" description="YrdC-like" evidence="15">
    <location>
        <begin position="6"/>
        <end position="192"/>
    </location>
</feature>
<evidence type="ECO:0000256" key="2">
    <source>
        <dbReference type="ARBA" id="ARBA00007663"/>
    </source>
</evidence>
<dbReference type="OrthoDB" id="9814580at2"/>
<feature type="binding site" evidence="14">
    <location>
        <position position="134"/>
    </location>
    <ligand>
        <name>L-threonine</name>
        <dbReference type="ChEBI" id="CHEBI:57926"/>
    </ligand>
</feature>
<dbReference type="EC" id="2.7.7.87" evidence="3 13"/>
<feature type="binding site" evidence="14">
    <location>
        <position position="28"/>
    </location>
    <ligand>
        <name>L-threonine</name>
        <dbReference type="ChEBI" id="CHEBI:57926"/>
    </ligand>
</feature>
<feature type="binding site" evidence="14">
    <location>
        <position position="188"/>
    </location>
    <ligand>
        <name>ATP</name>
        <dbReference type="ChEBI" id="CHEBI:30616"/>
    </ligand>
</feature>
<feature type="binding site" evidence="14">
    <location>
        <position position="114"/>
    </location>
    <ligand>
        <name>L-threonine</name>
        <dbReference type="ChEBI" id="CHEBI:57926"/>
    </ligand>
</feature>
<dbReference type="GO" id="GO:0061710">
    <property type="term" value="F:L-threonylcarbamoyladenylate synthase"/>
    <property type="evidence" value="ECO:0007669"/>
    <property type="project" value="UniProtKB-EC"/>
</dbReference>
<dbReference type="AlphaFoldDB" id="A0A517RPG6"/>
<keyword evidence="7 13" id="KW-0819">tRNA processing</keyword>
<evidence type="ECO:0000313" key="17">
    <source>
        <dbReference type="Proteomes" id="UP000317171"/>
    </source>
</evidence>
<protein>
    <recommendedName>
        <fullName evidence="4 13">Threonylcarbamoyl-AMP synthase</fullName>
        <shortName evidence="13">TC-AMP synthase</shortName>
        <ecNumber evidence="3 13">2.7.7.87</ecNumber>
    </recommendedName>
    <alternativeName>
        <fullName evidence="11 13">L-threonylcarbamoyladenylate synthase</fullName>
    </alternativeName>
</protein>
<evidence type="ECO:0000256" key="13">
    <source>
        <dbReference type="PIRNR" id="PIRNR004930"/>
    </source>
</evidence>
<evidence type="ECO:0000256" key="12">
    <source>
        <dbReference type="ARBA" id="ARBA00048366"/>
    </source>
</evidence>
<comment type="catalytic activity">
    <reaction evidence="12 13">
        <text>L-threonine + hydrogencarbonate + ATP = L-threonylcarbamoyladenylate + diphosphate + H2O</text>
        <dbReference type="Rhea" id="RHEA:36407"/>
        <dbReference type="ChEBI" id="CHEBI:15377"/>
        <dbReference type="ChEBI" id="CHEBI:17544"/>
        <dbReference type="ChEBI" id="CHEBI:30616"/>
        <dbReference type="ChEBI" id="CHEBI:33019"/>
        <dbReference type="ChEBI" id="CHEBI:57926"/>
        <dbReference type="ChEBI" id="CHEBI:73682"/>
        <dbReference type="EC" id="2.7.7.87"/>
    </reaction>
</comment>
<feature type="binding site" evidence="14">
    <location>
        <position position="144"/>
    </location>
    <ligand>
        <name>ATP</name>
        <dbReference type="ChEBI" id="CHEBI:30616"/>
    </ligand>
</feature>
<dbReference type="Pfam" id="PF03481">
    <property type="entry name" value="Sua5_C"/>
    <property type="match status" value="1"/>
</dbReference>
<dbReference type="InterPro" id="IPR017945">
    <property type="entry name" value="DHBP_synth_RibB-like_a/b_dom"/>
</dbReference>
<feature type="binding site" evidence="14">
    <location>
        <position position="136"/>
    </location>
    <ligand>
        <name>ATP</name>
        <dbReference type="ChEBI" id="CHEBI:30616"/>
    </ligand>
</feature>
<evidence type="ECO:0000259" key="15">
    <source>
        <dbReference type="PROSITE" id="PS51163"/>
    </source>
</evidence>
<organism evidence="16 17">
    <name type="scientific">Gimesia alba</name>
    <dbReference type="NCBI Taxonomy" id="2527973"/>
    <lineage>
        <taxon>Bacteria</taxon>
        <taxon>Pseudomonadati</taxon>
        <taxon>Planctomycetota</taxon>
        <taxon>Planctomycetia</taxon>
        <taxon>Planctomycetales</taxon>
        <taxon>Planctomycetaceae</taxon>
        <taxon>Gimesia</taxon>
    </lineage>
</organism>
<comment type="subcellular location">
    <subcellularLocation>
        <location evidence="1 13">Cytoplasm</location>
    </subcellularLocation>
</comment>
<feature type="binding site" evidence="14">
    <location>
        <position position="228"/>
    </location>
    <ligand>
        <name>ATP</name>
        <dbReference type="ChEBI" id="CHEBI:30616"/>
    </ligand>
</feature>
<proteinExistence type="inferred from homology"/>
<reference evidence="16 17" key="1">
    <citation type="submission" date="2019-02" db="EMBL/GenBank/DDBJ databases">
        <title>Deep-cultivation of Planctomycetes and their phenomic and genomic characterization uncovers novel biology.</title>
        <authorList>
            <person name="Wiegand S."/>
            <person name="Jogler M."/>
            <person name="Boedeker C."/>
            <person name="Pinto D."/>
            <person name="Vollmers J."/>
            <person name="Rivas-Marin E."/>
            <person name="Kohn T."/>
            <person name="Peeters S.H."/>
            <person name="Heuer A."/>
            <person name="Rast P."/>
            <person name="Oberbeckmann S."/>
            <person name="Bunk B."/>
            <person name="Jeske O."/>
            <person name="Meyerdierks A."/>
            <person name="Storesund J.E."/>
            <person name="Kallscheuer N."/>
            <person name="Luecker S."/>
            <person name="Lage O.M."/>
            <person name="Pohl T."/>
            <person name="Merkel B.J."/>
            <person name="Hornburger P."/>
            <person name="Mueller R.-W."/>
            <person name="Bruemmer F."/>
            <person name="Labrenz M."/>
            <person name="Spormann A.M."/>
            <person name="Op den Camp H."/>
            <person name="Overmann J."/>
            <person name="Amann R."/>
            <person name="Jetten M.S.M."/>
            <person name="Mascher T."/>
            <person name="Medema M.H."/>
            <person name="Devos D.P."/>
            <person name="Kaster A.-K."/>
            <person name="Ovreas L."/>
            <person name="Rohde M."/>
            <person name="Galperin M.Y."/>
            <person name="Jogler C."/>
        </authorList>
    </citation>
    <scope>NUCLEOTIDE SEQUENCE [LARGE SCALE GENOMIC DNA]</scope>
    <source>
        <strain evidence="16 17">Pan241w</strain>
    </source>
</reference>
<dbReference type="GO" id="GO:0005737">
    <property type="term" value="C:cytoplasm"/>
    <property type="evidence" value="ECO:0007669"/>
    <property type="project" value="UniProtKB-SubCell"/>
</dbReference>
<dbReference type="NCBIfam" id="TIGR00057">
    <property type="entry name" value="L-threonylcarbamoyladenylate synthase"/>
    <property type="match status" value="1"/>
</dbReference>
<feature type="binding site" evidence="14">
    <location>
        <position position="51"/>
    </location>
    <ligand>
        <name>ATP</name>
        <dbReference type="ChEBI" id="CHEBI:30616"/>
    </ligand>
</feature>
<evidence type="ECO:0000256" key="5">
    <source>
        <dbReference type="ARBA" id="ARBA00022490"/>
    </source>
</evidence>
<keyword evidence="9 13" id="KW-0547">Nucleotide-binding</keyword>
<evidence type="ECO:0000256" key="14">
    <source>
        <dbReference type="PIRSR" id="PIRSR004930-1"/>
    </source>
</evidence>
<dbReference type="InterPro" id="IPR038385">
    <property type="entry name" value="Sua5/YwlC_C"/>
</dbReference>
<keyword evidence="17" id="KW-1185">Reference proteome</keyword>
<keyword evidence="10 13" id="KW-0067">ATP-binding</keyword>
<accession>A0A517RPG6</accession>
<evidence type="ECO:0000256" key="4">
    <source>
        <dbReference type="ARBA" id="ARBA00015492"/>
    </source>
</evidence>
<evidence type="ECO:0000256" key="11">
    <source>
        <dbReference type="ARBA" id="ARBA00029774"/>
    </source>
</evidence>
<dbReference type="KEGG" id="gaz:Pan241w_59140"/>
<dbReference type="InterPro" id="IPR006070">
    <property type="entry name" value="Sua5-like_dom"/>
</dbReference>
<dbReference type="Pfam" id="PF01300">
    <property type="entry name" value="Sua5_yciO_yrdC"/>
    <property type="match status" value="1"/>
</dbReference>
<evidence type="ECO:0000256" key="6">
    <source>
        <dbReference type="ARBA" id="ARBA00022679"/>
    </source>
</evidence>
<dbReference type="EMBL" id="CP036269">
    <property type="protein sequence ID" value="QDT45786.1"/>
    <property type="molecule type" value="Genomic_DNA"/>
</dbReference>
<evidence type="ECO:0000256" key="3">
    <source>
        <dbReference type="ARBA" id="ARBA00012584"/>
    </source>
</evidence>
<keyword evidence="8 13" id="KW-0548">Nucleotidyltransferase</keyword>
<dbReference type="SUPFAM" id="SSF55821">
    <property type="entry name" value="YrdC/RibB"/>
    <property type="match status" value="1"/>
</dbReference>
<evidence type="ECO:0000256" key="9">
    <source>
        <dbReference type="ARBA" id="ARBA00022741"/>
    </source>
</evidence>
<comment type="similarity">
    <text evidence="2 13">Belongs to the SUA5 family.</text>
</comment>
<dbReference type="RefSeq" id="WP_145222743.1">
    <property type="nucleotide sequence ID" value="NZ_CP036269.1"/>
</dbReference>
<dbReference type="InterPro" id="IPR010923">
    <property type="entry name" value="T(6)A37_SUA5"/>
</dbReference>
<dbReference type="InterPro" id="IPR005145">
    <property type="entry name" value="Sua5_C"/>
</dbReference>
<keyword evidence="6 13" id="KW-0808">Transferase</keyword>
<dbReference type="Gene3D" id="3.40.50.11030">
    <property type="entry name" value="Threonylcarbamoyl-AMP synthase, C-terminal domain"/>
    <property type="match status" value="1"/>
</dbReference>
<evidence type="ECO:0000256" key="10">
    <source>
        <dbReference type="ARBA" id="ARBA00022840"/>
    </source>
</evidence>
<name>A0A517RPG6_9PLAN</name>
<dbReference type="PIRSF" id="PIRSF004930">
    <property type="entry name" value="Tln_factor_SUA5"/>
    <property type="match status" value="1"/>
</dbReference>
<evidence type="ECO:0000313" key="16">
    <source>
        <dbReference type="EMBL" id="QDT45786.1"/>
    </source>
</evidence>
<dbReference type="Proteomes" id="UP000317171">
    <property type="component" value="Chromosome"/>
</dbReference>
<keyword evidence="5 13" id="KW-0963">Cytoplasm</keyword>
<dbReference type="FunFam" id="3.90.870.10:FF:000009">
    <property type="entry name" value="Threonylcarbamoyl-AMP synthase, putative"/>
    <property type="match status" value="1"/>
</dbReference>
<sequence>MKCKISKDIGAGADLIRKGELVAFATETVYGLGANALNPEAVARIFEAKQRPHFDPLIVHISDIKHLDELTLGFSEQAKKLADQFWPGPLTLVLPKRKVIPDLVTSGLDSVAIRIPAHPVARQLLEAAQLPIAAPSANKFGCLSPTLASHVAEQLGGEIELILDGGACTVGVESTVIQCMDEVPVLLRPGGISQEEIEACVGQIRLARIEDHAEANSPQSPGMLPKHYAPRTPLIIVDQLSDVPLEGQKGLLSLFPLEETFLKNQQFSVREILSPSGDLKIAAARLFTALRNLDAADIDYIIALRMPEKGLGRTINNRLERAAAS</sequence>
<dbReference type="Gene3D" id="3.90.870.10">
    <property type="entry name" value="DHBP synthase"/>
    <property type="match status" value="1"/>
</dbReference>
<gene>
    <name evidence="16" type="primary">ywlC</name>
    <name evidence="16" type="ORF">Pan241w_59140</name>
</gene>
<evidence type="ECO:0000256" key="8">
    <source>
        <dbReference type="ARBA" id="ARBA00022695"/>
    </source>
</evidence>
<feature type="binding site" evidence="14">
    <location>
        <position position="174"/>
    </location>
    <ligand>
        <name>L-threonine</name>
        <dbReference type="ChEBI" id="CHEBI:57926"/>
    </ligand>
</feature>
<dbReference type="GO" id="GO:0006450">
    <property type="term" value="P:regulation of translational fidelity"/>
    <property type="evidence" value="ECO:0007669"/>
    <property type="project" value="TreeGrafter"/>
</dbReference>
<dbReference type="GO" id="GO:0008033">
    <property type="term" value="P:tRNA processing"/>
    <property type="evidence" value="ECO:0007669"/>
    <property type="project" value="UniProtKB-KW"/>
</dbReference>
<dbReference type="GO" id="GO:0005524">
    <property type="term" value="F:ATP binding"/>
    <property type="evidence" value="ECO:0007669"/>
    <property type="project" value="UniProtKB-UniRule"/>
</dbReference>
<evidence type="ECO:0000256" key="1">
    <source>
        <dbReference type="ARBA" id="ARBA00004496"/>
    </source>
</evidence>
<dbReference type="InterPro" id="IPR050156">
    <property type="entry name" value="TC-AMP_synthase_SUA5"/>
</dbReference>
<dbReference type="GO" id="GO:0003725">
    <property type="term" value="F:double-stranded RNA binding"/>
    <property type="evidence" value="ECO:0007669"/>
    <property type="project" value="UniProtKB-UniRule"/>
</dbReference>
<evidence type="ECO:0000256" key="7">
    <source>
        <dbReference type="ARBA" id="ARBA00022694"/>
    </source>
</evidence>
<dbReference type="GO" id="GO:0000049">
    <property type="term" value="F:tRNA binding"/>
    <property type="evidence" value="ECO:0007669"/>
    <property type="project" value="TreeGrafter"/>
</dbReference>
<dbReference type="PANTHER" id="PTHR17490:SF16">
    <property type="entry name" value="THREONYLCARBAMOYL-AMP SYNTHASE"/>
    <property type="match status" value="1"/>
</dbReference>
<dbReference type="PROSITE" id="PS51163">
    <property type="entry name" value="YRDC"/>
    <property type="match status" value="1"/>
</dbReference>
<comment type="function">
    <text evidence="13">Required for the formation of a threonylcarbamoyl group on adenosine at position 37 (t(6)A37) in tRNAs that read codons beginning with adenine.</text>
</comment>
<dbReference type="PANTHER" id="PTHR17490">
    <property type="entry name" value="SUA5"/>
    <property type="match status" value="1"/>
</dbReference>